<dbReference type="Proteomes" id="UP000175706">
    <property type="component" value="Unassembled WGS sequence"/>
</dbReference>
<reference evidence="1 2" key="1">
    <citation type="submission" date="2016-05" db="EMBL/GenBank/DDBJ databases">
        <title>Bacillus thuringiensis and Bacillus weihenstephanensis as novel biocontrol agents of wilt causing Verticillium species.</title>
        <authorList>
            <person name="Hollensteiner J."/>
            <person name="Wemheuer F."/>
            <person name="Harting R."/>
            <person name="Kolarzyk A."/>
            <person name="Diaz-Valerio S."/>
            <person name="Poehlein A."/>
            <person name="Brzuszkiewicz E."/>
            <person name="Nesemann K."/>
            <person name="Braus-Stromeyer S."/>
            <person name="Braus G."/>
            <person name="Daniel R."/>
            <person name="Liesegang H."/>
        </authorList>
    </citation>
    <scope>NUCLEOTIDE SEQUENCE [LARGE SCALE GENOMIC DNA]</scope>
    <source>
        <strain evidence="1 2">GOE8</strain>
    </source>
</reference>
<evidence type="ECO:0000313" key="1">
    <source>
        <dbReference type="EMBL" id="OFD68795.1"/>
    </source>
</evidence>
<evidence type="ECO:0000313" key="2">
    <source>
        <dbReference type="Proteomes" id="UP000175706"/>
    </source>
</evidence>
<name>A0A1E8AXT8_BACMY</name>
<organism evidence="1 2">
    <name type="scientific">Bacillus mycoides</name>
    <dbReference type="NCBI Taxonomy" id="1405"/>
    <lineage>
        <taxon>Bacteria</taxon>
        <taxon>Bacillati</taxon>
        <taxon>Bacillota</taxon>
        <taxon>Bacilli</taxon>
        <taxon>Bacillales</taxon>
        <taxon>Bacillaceae</taxon>
        <taxon>Bacillus</taxon>
        <taxon>Bacillus cereus group</taxon>
    </lineage>
</organism>
<dbReference type="AlphaFoldDB" id="A0A1E8AXT8"/>
<accession>A0A1E8AXT8</accession>
<gene>
    <name evidence="1" type="ORF">BWGOE8_59540</name>
</gene>
<dbReference type="EMBL" id="LXLT01000149">
    <property type="protein sequence ID" value="OFD68795.1"/>
    <property type="molecule type" value="Genomic_DNA"/>
</dbReference>
<protein>
    <submittedName>
        <fullName evidence="1">Uncharacterized protein</fullName>
    </submittedName>
</protein>
<sequence>MYFNLPKISPYEAIVAPAAVVAILARITIGVANQAVPTVITAIKKFQKYLLTKYLQTF</sequence>
<proteinExistence type="predicted"/>
<comment type="caution">
    <text evidence="1">The sequence shown here is derived from an EMBL/GenBank/DDBJ whole genome shotgun (WGS) entry which is preliminary data.</text>
</comment>